<accession>A0A4Y8RIX7</accession>
<reference evidence="11 12" key="1">
    <citation type="submission" date="2019-03" db="EMBL/GenBank/DDBJ databases">
        <title>Jiella endophytica sp. nov., a novel endophytic bacterium isolated from root of Ficus microcarpa Linn. f.</title>
        <authorList>
            <person name="Tuo L."/>
        </authorList>
    </citation>
    <scope>NUCLEOTIDE SEQUENCE [LARGE SCALE GENOMIC DNA]</scope>
    <source>
        <strain evidence="11 12">CBS5Q-3</strain>
    </source>
</reference>
<evidence type="ECO:0000256" key="2">
    <source>
        <dbReference type="ARBA" id="ARBA00015195"/>
    </source>
</evidence>
<gene>
    <name evidence="11" type="primary">zapA</name>
    <name evidence="11" type="ORF">E3C22_14780</name>
</gene>
<keyword evidence="3" id="KW-0963">Cytoplasm</keyword>
<dbReference type="GO" id="GO:0005829">
    <property type="term" value="C:cytosol"/>
    <property type="evidence" value="ECO:0007669"/>
    <property type="project" value="TreeGrafter"/>
</dbReference>
<evidence type="ECO:0000256" key="3">
    <source>
        <dbReference type="ARBA" id="ARBA00022490"/>
    </source>
</evidence>
<dbReference type="GO" id="GO:0043093">
    <property type="term" value="P:FtsZ-dependent cytokinesis"/>
    <property type="evidence" value="ECO:0007669"/>
    <property type="project" value="TreeGrafter"/>
</dbReference>
<keyword evidence="4 11" id="KW-0132">Cell division</keyword>
<organism evidence="11 12">
    <name type="scientific">Jiella endophytica</name>
    <dbReference type="NCBI Taxonomy" id="2558362"/>
    <lineage>
        <taxon>Bacteria</taxon>
        <taxon>Pseudomonadati</taxon>
        <taxon>Pseudomonadota</taxon>
        <taxon>Alphaproteobacteria</taxon>
        <taxon>Hyphomicrobiales</taxon>
        <taxon>Aurantimonadaceae</taxon>
        <taxon>Jiella</taxon>
    </lineage>
</organism>
<feature type="compositionally biased region" description="Basic and acidic residues" evidence="10">
    <location>
        <begin position="81"/>
        <end position="99"/>
    </location>
</feature>
<dbReference type="GO" id="GO:0000917">
    <property type="term" value="P:division septum assembly"/>
    <property type="evidence" value="ECO:0007669"/>
    <property type="project" value="UniProtKB-KW"/>
</dbReference>
<keyword evidence="6" id="KW-0131">Cell cycle</keyword>
<comment type="subcellular location">
    <subcellularLocation>
        <location evidence="1">Cytoplasm</location>
    </subcellularLocation>
</comment>
<keyword evidence="12" id="KW-1185">Reference proteome</keyword>
<dbReference type="GO" id="GO:0000921">
    <property type="term" value="P:septin ring assembly"/>
    <property type="evidence" value="ECO:0007669"/>
    <property type="project" value="TreeGrafter"/>
</dbReference>
<dbReference type="InterPro" id="IPR042233">
    <property type="entry name" value="Cell_div_ZapA_N"/>
</dbReference>
<dbReference type="SUPFAM" id="SSF102829">
    <property type="entry name" value="Cell division protein ZapA-like"/>
    <property type="match status" value="1"/>
</dbReference>
<dbReference type="OrthoDB" id="9797575at2"/>
<evidence type="ECO:0000256" key="5">
    <source>
        <dbReference type="ARBA" id="ARBA00023210"/>
    </source>
</evidence>
<dbReference type="InterPro" id="IPR036192">
    <property type="entry name" value="Cell_div_ZapA-like_sf"/>
</dbReference>
<dbReference type="PANTHER" id="PTHR34981:SF1">
    <property type="entry name" value="CELL DIVISION PROTEIN ZAPA"/>
    <property type="match status" value="1"/>
</dbReference>
<evidence type="ECO:0000256" key="6">
    <source>
        <dbReference type="ARBA" id="ARBA00023306"/>
    </source>
</evidence>
<comment type="caution">
    <text evidence="11">The sequence shown here is derived from an EMBL/GenBank/DDBJ whole genome shotgun (WGS) entry which is preliminary data.</text>
</comment>
<comment type="subunit">
    <text evidence="8">Homodimer. Interacts with FtsZ.</text>
</comment>
<dbReference type="Pfam" id="PF05164">
    <property type="entry name" value="ZapA"/>
    <property type="match status" value="1"/>
</dbReference>
<evidence type="ECO:0000256" key="1">
    <source>
        <dbReference type="ARBA" id="ARBA00004496"/>
    </source>
</evidence>
<evidence type="ECO:0000313" key="11">
    <source>
        <dbReference type="EMBL" id="TFF21924.1"/>
    </source>
</evidence>
<keyword evidence="5" id="KW-0717">Septation</keyword>
<dbReference type="RefSeq" id="WP_134762808.1">
    <property type="nucleotide sequence ID" value="NZ_SOZD01000004.1"/>
</dbReference>
<comment type="function">
    <text evidence="7">Activator of cell division through the inhibition of FtsZ GTPase activity, therefore promoting FtsZ assembly into bundles of protofilaments necessary for the formation of the division Z ring. It is recruited early at mid-cell but it is not essential for cell division.</text>
</comment>
<name>A0A4Y8RIX7_9HYPH</name>
<dbReference type="AlphaFoldDB" id="A0A4Y8RIX7"/>
<evidence type="ECO:0000256" key="9">
    <source>
        <dbReference type="ARBA" id="ARBA00033158"/>
    </source>
</evidence>
<dbReference type="InterPro" id="IPR007838">
    <property type="entry name" value="Cell_div_ZapA-like"/>
</dbReference>
<sequence>MPQIVVTIDEKTYRMACAEGEEKHLETLAADVDGKISELRGSFGQIGDLRLTVMAAIMATDQLYEARRKLQELQAQIDADAETRTASEAGSETRRREFAESLDETAAALERITAKLTAGA</sequence>
<protein>
    <recommendedName>
        <fullName evidence="2">Cell division protein ZapA</fullName>
    </recommendedName>
    <alternativeName>
        <fullName evidence="9">Z ring-associated protein ZapA</fullName>
    </alternativeName>
</protein>
<evidence type="ECO:0000313" key="12">
    <source>
        <dbReference type="Proteomes" id="UP000298179"/>
    </source>
</evidence>
<dbReference type="EMBL" id="SOZD01000004">
    <property type="protein sequence ID" value="TFF21924.1"/>
    <property type="molecule type" value="Genomic_DNA"/>
</dbReference>
<evidence type="ECO:0000256" key="8">
    <source>
        <dbReference type="ARBA" id="ARBA00026068"/>
    </source>
</evidence>
<evidence type="ECO:0000256" key="4">
    <source>
        <dbReference type="ARBA" id="ARBA00022618"/>
    </source>
</evidence>
<dbReference type="Gene3D" id="3.30.160.880">
    <property type="entry name" value="Cell division protein ZapA protomer, N-terminal domain"/>
    <property type="match status" value="1"/>
</dbReference>
<dbReference type="GO" id="GO:0030428">
    <property type="term" value="C:cell septum"/>
    <property type="evidence" value="ECO:0007669"/>
    <property type="project" value="TreeGrafter"/>
</dbReference>
<feature type="region of interest" description="Disordered" evidence="10">
    <location>
        <begin position="79"/>
        <end position="100"/>
    </location>
</feature>
<dbReference type="PANTHER" id="PTHR34981">
    <property type="entry name" value="CELL DIVISION PROTEIN ZAPA"/>
    <property type="match status" value="1"/>
</dbReference>
<proteinExistence type="predicted"/>
<dbReference type="GO" id="GO:0032153">
    <property type="term" value="C:cell division site"/>
    <property type="evidence" value="ECO:0007669"/>
    <property type="project" value="TreeGrafter"/>
</dbReference>
<dbReference type="Proteomes" id="UP000298179">
    <property type="component" value="Unassembled WGS sequence"/>
</dbReference>
<evidence type="ECO:0000256" key="10">
    <source>
        <dbReference type="SAM" id="MobiDB-lite"/>
    </source>
</evidence>
<evidence type="ECO:0000256" key="7">
    <source>
        <dbReference type="ARBA" id="ARBA00024910"/>
    </source>
</evidence>